<dbReference type="PROSITE" id="PS50887">
    <property type="entry name" value="GGDEF"/>
    <property type="match status" value="1"/>
</dbReference>
<gene>
    <name evidence="5" type="ORF">AACH11_22675</name>
</gene>
<evidence type="ECO:0000313" key="5">
    <source>
        <dbReference type="EMBL" id="MEK8028775.1"/>
    </source>
</evidence>
<organism evidence="5 6">
    <name type="scientific">Pseudaquabacterium rugosum</name>
    <dbReference type="NCBI Taxonomy" id="2984194"/>
    <lineage>
        <taxon>Bacteria</taxon>
        <taxon>Pseudomonadati</taxon>
        <taxon>Pseudomonadota</taxon>
        <taxon>Betaproteobacteria</taxon>
        <taxon>Burkholderiales</taxon>
        <taxon>Sphaerotilaceae</taxon>
        <taxon>Pseudaquabacterium</taxon>
    </lineage>
</organism>
<evidence type="ECO:0000256" key="1">
    <source>
        <dbReference type="SAM" id="MobiDB-lite"/>
    </source>
</evidence>
<dbReference type="SMART" id="SM00091">
    <property type="entry name" value="PAS"/>
    <property type="match status" value="2"/>
</dbReference>
<dbReference type="InterPro" id="IPR013656">
    <property type="entry name" value="PAS_4"/>
</dbReference>
<feature type="domain" description="PAC" evidence="3">
    <location>
        <begin position="259"/>
        <end position="311"/>
    </location>
</feature>
<dbReference type="PANTHER" id="PTHR44757">
    <property type="entry name" value="DIGUANYLATE CYCLASE DGCP"/>
    <property type="match status" value="1"/>
</dbReference>
<dbReference type="EMBL" id="JBBUTF010000030">
    <property type="protein sequence ID" value="MEK8028775.1"/>
    <property type="molecule type" value="Genomic_DNA"/>
</dbReference>
<evidence type="ECO:0000259" key="3">
    <source>
        <dbReference type="PROSITE" id="PS50113"/>
    </source>
</evidence>
<evidence type="ECO:0000259" key="2">
    <source>
        <dbReference type="PROSITE" id="PS50112"/>
    </source>
</evidence>
<dbReference type="PANTHER" id="PTHR44757:SF2">
    <property type="entry name" value="BIOFILM ARCHITECTURE MAINTENANCE PROTEIN MBAA"/>
    <property type="match status" value="1"/>
</dbReference>
<reference evidence="5 6" key="1">
    <citation type="submission" date="2024-04" db="EMBL/GenBank/DDBJ databases">
        <title>Novel species of the genus Ideonella isolated from streams.</title>
        <authorList>
            <person name="Lu H."/>
        </authorList>
    </citation>
    <scope>NUCLEOTIDE SEQUENCE [LARGE SCALE GENOMIC DNA]</scope>
    <source>
        <strain evidence="5 6">BYS139W</strain>
    </source>
</reference>
<feature type="domain" description="PAS" evidence="2">
    <location>
        <begin position="62"/>
        <end position="106"/>
    </location>
</feature>
<dbReference type="SMART" id="SM00267">
    <property type="entry name" value="GGDEF"/>
    <property type="match status" value="1"/>
</dbReference>
<protein>
    <submittedName>
        <fullName evidence="5">Diguanylate cyclase</fullName>
        <ecNumber evidence="5">2.7.7.65</ecNumber>
    </submittedName>
</protein>
<evidence type="ECO:0000259" key="4">
    <source>
        <dbReference type="PROSITE" id="PS50887"/>
    </source>
</evidence>
<dbReference type="CDD" id="cd01949">
    <property type="entry name" value="GGDEF"/>
    <property type="match status" value="1"/>
</dbReference>
<proteinExistence type="predicted"/>
<feature type="domain" description="PAC" evidence="3">
    <location>
        <begin position="138"/>
        <end position="188"/>
    </location>
</feature>
<comment type="caution">
    <text evidence="5">The sequence shown here is derived from an EMBL/GenBank/DDBJ whole genome shotgun (WGS) entry which is preliminary data.</text>
</comment>
<sequence length="485" mass="52151">MSDATFGCRLRAAWRAARAAWSAAEAAPDLAATAVDPAPEPAPAPRPSAPPVAAPLPADGPPCAQLVEVLQRSTDYVVQTDVRGAITWLNPAAREALGLRPEDPLGGLSFQTLATATTRRLFAEQVGPVLRQRGVWVGETTMNIGEREGVPFSHMAMAHRDADGRLQRFSAVMRDITADVQSRQQVQRHTDVLAAITEAIPATVVIVDAQGRYRFVNGAFERHVGKPASEIIGRTAIEVLGAAEVARRKPWMLKAFAGEAVDFVLDYPGADGTRWLALSCIPMKLDGQVDGFVGISQDITAQRLEQQRLAELAERDPLTGLYNRTGLQQRMAAREATGEDGRLALLYIDLDHFKPVNDRHGHAAGDALLCEFANRLQRAVRSSDLVVRLGGDEFAVLLVGCHDPAVVRRIADTVLAAAEAPCLFEGRELRISASVGMALSRPEGESLAMLMQRADALLYAAKGQGRGRACEETPDVMPVGIASTV</sequence>
<dbReference type="SUPFAM" id="SSF55785">
    <property type="entry name" value="PYP-like sensor domain (PAS domain)"/>
    <property type="match status" value="2"/>
</dbReference>
<dbReference type="SUPFAM" id="SSF55073">
    <property type="entry name" value="Nucleotide cyclase"/>
    <property type="match status" value="1"/>
</dbReference>
<dbReference type="InterPro" id="IPR000014">
    <property type="entry name" value="PAS"/>
</dbReference>
<dbReference type="Pfam" id="PF08448">
    <property type="entry name" value="PAS_4"/>
    <property type="match status" value="2"/>
</dbReference>
<dbReference type="InterPro" id="IPR029787">
    <property type="entry name" value="Nucleotide_cyclase"/>
</dbReference>
<dbReference type="Gene3D" id="3.30.70.270">
    <property type="match status" value="1"/>
</dbReference>
<accession>A0ABU9BJD7</accession>
<feature type="domain" description="GGDEF" evidence="4">
    <location>
        <begin position="341"/>
        <end position="474"/>
    </location>
</feature>
<evidence type="ECO:0000313" key="6">
    <source>
        <dbReference type="Proteomes" id="UP001368500"/>
    </source>
</evidence>
<dbReference type="PROSITE" id="PS50112">
    <property type="entry name" value="PAS"/>
    <property type="match status" value="2"/>
</dbReference>
<dbReference type="GO" id="GO:0052621">
    <property type="term" value="F:diguanylate cyclase activity"/>
    <property type="evidence" value="ECO:0007669"/>
    <property type="project" value="UniProtKB-EC"/>
</dbReference>
<dbReference type="InterPro" id="IPR035965">
    <property type="entry name" value="PAS-like_dom_sf"/>
</dbReference>
<keyword evidence="5" id="KW-0808">Transferase</keyword>
<feature type="domain" description="PAS" evidence="2">
    <location>
        <begin position="189"/>
        <end position="237"/>
    </location>
</feature>
<dbReference type="InterPro" id="IPR043128">
    <property type="entry name" value="Rev_trsase/Diguanyl_cyclase"/>
</dbReference>
<feature type="region of interest" description="Disordered" evidence="1">
    <location>
        <begin position="34"/>
        <end position="55"/>
    </location>
</feature>
<dbReference type="PROSITE" id="PS50113">
    <property type="entry name" value="PAC"/>
    <property type="match status" value="2"/>
</dbReference>
<keyword evidence="5" id="KW-0548">Nucleotidyltransferase</keyword>
<dbReference type="EC" id="2.7.7.65" evidence="5"/>
<dbReference type="InterPro" id="IPR000700">
    <property type="entry name" value="PAS-assoc_C"/>
</dbReference>
<dbReference type="InterPro" id="IPR000160">
    <property type="entry name" value="GGDEF_dom"/>
</dbReference>
<dbReference type="Gene3D" id="3.30.450.20">
    <property type="entry name" value="PAS domain"/>
    <property type="match status" value="2"/>
</dbReference>
<dbReference type="NCBIfam" id="TIGR00254">
    <property type="entry name" value="GGDEF"/>
    <property type="match status" value="1"/>
</dbReference>
<dbReference type="InterPro" id="IPR052155">
    <property type="entry name" value="Biofilm_reg_signaling"/>
</dbReference>
<name>A0ABU9BJD7_9BURK</name>
<dbReference type="NCBIfam" id="TIGR00229">
    <property type="entry name" value="sensory_box"/>
    <property type="match status" value="2"/>
</dbReference>
<keyword evidence="6" id="KW-1185">Reference proteome</keyword>
<dbReference type="Proteomes" id="UP001368500">
    <property type="component" value="Unassembled WGS sequence"/>
</dbReference>
<dbReference type="RefSeq" id="WP_341376563.1">
    <property type="nucleotide sequence ID" value="NZ_JBBUTF010000030.1"/>
</dbReference>
<dbReference type="Pfam" id="PF00990">
    <property type="entry name" value="GGDEF"/>
    <property type="match status" value="1"/>
</dbReference>
<dbReference type="CDD" id="cd00130">
    <property type="entry name" value="PAS"/>
    <property type="match status" value="2"/>
</dbReference>
<feature type="compositionally biased region" description="Pro residues" evidence="1">
    <location>
        <begin position="38"/>
        <end position="55"/>
    </location>
</feature>